<feature type="signal peptide" evidence="1">
    <location>
        <begin position="1"/>
        <end position="20"/>
    </location>
</feature>
<sequence length="432" mass="48684">MKTFLMAGLLLGCTAGNALCQQSDTVIALAQRTFRDAAAATKKQQRLWSTDLYGPMLLVNTATRELYANMPDSSGLLQKQGDIYTGKLPSRINIANTSLHWEGRHWAMVQLPLPAAQDDRINLIAHELFHRSQPALHFQPTDPTNNHLDKKDGRIYLRLELAALQQAIAATSAATRQQHLLHAMTFRRYRYELYPGADTTENALELNEGIAEFTGMMICNRDKAAAVKHFDKSLYDFLHYYPTFVRSFAYQTIPMYGYLLSQVKPGWNRQLNSQSQLTPLIIKTFGLAVPADVKTAATSYAQGYNGEAVAQEETAREKKIQEQIAAYTRLFIHQPHTELRFEKMNISFNPSNIVPIDGYGTVYPTMRISDAWGILTVTEGALMSKNWDKVIVGLPDTFADQLITGKGWKLELNKGYRLEKNDAGNYALKKQQ</sequence>
<proteinExistence type="predicted"/>
<dbReference type="AlphaFoldDB" id="A0AAE7D5P7"/>
<dbReference type="Proteomes" id="UP000502421">
    <property type="component" value="Chromosome"/>
</dbReference>
<reference evidence="3" key="1">
    <citation type="submission" date="2020-04" db="EMBL/GenBank/DDBJ databases">
        <authorList>
            <person name="Kittiwongwattana C."/>
        </authorList>
    </citation>
    <scope>NUCLEOTIDE SEQUENCE [LARGE SCALE GENOMIC DNA]</scope>
    <source>
        <strain evidence="3">1310</strain>
    </source>
</reference>
<gene>
    <name evidence="2" type="ORF">HF329_00150</name>
</gene>
<feature type="chain" id="PRO_5042030217" evidence="1">
    <location>
        <begin position="21"/>
        <end position="432"/>
    </location>
</feature>
<dbReference type="KEGG" id="coy:HF329_00150"/>
<accession>A0AAE7D5P7</accession>
<keyword evidence="1" id="KW-0732">Signal</keyword>
<evidence type="ECO:0000313" key="3">
    <source>
        <dbReference type="Proteomes" id="UP000502421"/>
    </source>
</evidence>
<evidence type="ECO:0000256" key="1">
    <source>
        <dbReference type="SAM" id="SignalP"/>
    </source>
</evidence>
<dbReference type="EMBL" id="CP051205">
    <property type="protein sequence ID" value="QJB29802.1"/>
    <property type="molecule type" value="Genomic_DNA"/>
</dbReference>
<dbReference type="RefSeq" id="WP_168802090.1">
    <property type="nucleotide sequence ID" value="NZ_CP051205.1"/>
</dbReference>
<organism evidence="2 3">
    <name type="scientific">Chitinophaga oryzae</name>
    <dbReference type="NCBI Taxonomy" id="2725414"/>
    <lineage>
        <taxon>Bacteria</taxon>
        <taxon>Pseudomonadati</taxon>
        <taxon>Bacteroidota</taxon>
        <taxon>Chitinophagia</taxon>
        <taxon>Chitinophagales</taxon>
        <taxon>Chitinophagaceae</taxon>
        <taxon>Chitinophaga</taxon>
    </lineage>
</organism>
<protein>
    <submittedName>
        <fullName evidence="2">Uncharacterized protein</fullName>
    </submittedName>
</protein>
<name>A0AAE7D5P7_9BACT</name>
<evidence type="ECO:0000313" key="2">
    <source>
        <dbReference type="EMBL" id="QJB29802.1"/>
    </source>
</evidence>